<dbReference type="Proteomes" id="UP000539538">
    <property type="component" value="Unassembled WGS sequence"/>
</dbReference>
<evidence type="ECO:0000313" key="3">
    <source>
        <dbReference type="EMBL" id="MBB4649970.1"/>
    </source>
</evidence>
<keyword evidence="1" id="KW-0472">Membrane</keyword>
<reference evidence="3 4" key="1">
    <citation type="submission" date="2020-08" db="EMBL/GenBank/DDBJ databases">
        <title>Genomic Encyclopedia of Type Strains, Phase IV (KMG-IV): sequencing the most valuable type-strain genomes for metagenomic binning, comparative biology and taxonomic classification.</title>
        <authorList>
            <person name="Goeker M."/>
        </authorList>
    </citation>
    <scope>NUCLEOTIDE SEQUENCE [LARGE SCALE GENOMIC DNA]</scope>
    <source>
        <strain evidence="3 4">DSM 7050</strain>
    </source>
</reference>
<keyword evidence="1" id="KW-0812">Transmembrane</keyword>
<organism evidence="3 4">
    <name type="scientific">Aminobacter niigataensis</name>
    <dbReference type="NCBI Taxonomy" id="83265"/>
    <lineage>
        <taxon>Bacteria</taxon>
        <taxon>Pseudomonadati</taxon>
        <taxon>Pseudomonadota</taxon>
        <taxon>Alphaproteobacteria</taxon>
        <taxon>Hyphomicrobiales</taxon>
        <taxon>Phyllobacteriaceae</taxon>
        <taxon>Aminobacter</taxon>
    </lineage>
</organism>
<feature type="signal peptide" evidence="2">
    <location>
        <begin position="1"/>
        <end position="22"/>
    </location>
</feature>
<accession>A0ABR6KZK4</accession>
<sequence>MPAIVLMACAAILSWLAGIGFAADFPAIALESTSNADLDKALRASLNAPELERSRAGTDQQGSWKPLVEAERHRLEELMRGRGYRDARIDVSGYSQDDAPPKVMFKPHPGPLYRVGMIEVDGVGGLSQAVRDDLSRQLATATGEPVSGEVLATLEDEVLWRVRSASYPFVHIADRQMQSMPGRHLAMVRMTVDPGAVATFGTVTYSGLVGLKEEDLIRLQPFKPGDAYDPLVLDRFRDALIAHPSIRTARVLSADGVDGNGQVQLKAEIGEEQLRVGDGAGGYPNGVLAVASAIAVLAFRQISVASLRPGRTHWPWWLEAAAMVLLAAAFFFGAQRLVLLAVPG</sequence>
<dbReference type="RefSeq" id="WP_183262001.1">
    <property type="nucleotide sequence ID" value="NZ_BAAAVZ010000003.1"/>
</dbReference>
<name>A0ABR6KZK4_9HYPH</name>
<proteinExistence type="predicted"/>
<keyword evidence="4" id="KW-1185">Reference proteome</keyword>
<evidence type="ECO:0000313" key="4">
    <source>
        <dbReference type="Proteomes" id="UP000539538"/>
    </source>
</evidence>
<keyword evidence="1" id="KW-1133">Transmembrane helix</keyword>
<feature type="transmembrane region" description="Helical" evidence="1">
    <location>
        <begin position="314"/>
        <end position="334"/>
    </location>
</feature>
<comment type="caution">
    <text evidence="3">The sequence shown here is derived from an EMBL/GenBank/DDBJ whole genome shotgun (WGS) entry which is preliminary data.</text>
</comment>
<keyword evidence="2" id="KW-0732">Signal</keyword>
<gene>
    <name evidence="3" type="ORF">GGQ99_001692</name>
</gene>
<evidence type="ECO:0000256" key="2">
    <source>
        <dbReference type="SAM" id="SignalP"/>
    </source>
</evidence>
<protein>
    <submittedName>
        <fullName evidence="3">Outer membrane translocation and assembly module TamA</fullName>
    </submittedName>
</protein>
<dbReference type="EMBL" id="JACHOT010000001">
    <property type="protein sequence ID" value="MBB4649970.1"/>
    <property type="molecule type" value="Genomic_DNA"/>
</dbReference>
<evidence type="ECO:0000256" key="1">
    <source>
        <dbReference type="SAM" id="Phobius"/>
    </source>
</evidence>
<feature type="chain" id="PRO_5047248421" evidence="2">
    <location>
        <begin position="23"/>
        <end position="344"/>
    </location>
</feature>
<feature type="transmembrane region" description="Helical" evidence="1">
    <location>
        <begin position="283"/>
        <end position="302"/>
    </location>
</feature>